<feature type="transmembrane region" description="Helical" evidence="2">
    <location>
        <begin position="31"/>
        <end position="55"/>
    </location>
</feature>
<name>A0A6J1PWM2_9HYME</name>
<dbReference type="Proteomes" id="UP000504618">
    <property type="component" value="Unplaced"/>
</dbReference>
<feature type="compositionally biased region" description="Low complexity" evidence="1">
    <location>
        <begin position="242"/>
        <end position="257"/>
    </location>
</feature>
<dbReference type="AlphaFoldDB" id="A0A6J1PWM2"/>
<keyword evidence="2" id="KW-0472">Membrane</keyword>
<dbReference type="RefSeq" id="XP_024873738.1">
    <property type="nucleotide sequence ID" value="XM_025017970.1"/>
</dbReference>
<evidence type="ECO:0000313" key="4">
    <source>
        <dbReference type="RefSeq" id="XP_024873738.1"/>
    </source>
</evidence>
<protein>
    <submittedName>
        <fullName evidence="4">Uncharacterized protein LOC112455786</fullName>
    </submittedName>
</protein>
<evidence type="ECO:0000313" key="3">
    <source>
        <dbReference type="Proteomes" id="UP000504618"/>
    </source>
</evidence>
<evidence type="ECO:0000256" key="1">
    <source>
        <dbReference type="SAM" id="MobiDB-lite"/>
    </source>
</evidence>
<feature type="transmembrane region" description="Helical" evidence="2">
    <location>
        <begin position="6"/>
        <end position="24"/>
    </location>
</feature>
<keyword evidence="2" id="KW-1133">Transmembrane helix</keyword>
<dbReference type="OrthoDB" id="7606993at2759"/>
<evidence type="ECO:0000256" key="2">
    <source>
        <dbReference type="SAM" id="Phobius"/>
    </source>
</evidence>
<feature type="compositionally biased region" description="Polar residues" evidence="1">
    <location>
        <begin position="270"/>
        <end position="291"/>
    </location>
</feature>
<sequence length="307" mass="34177">MGIFSFLGFVFFGVAGILMIFNAYTQLVVQITAMALCLLAALLFLIDITMVLAFWKRRCTACKRCCDNSAPELLPHKNEEPKKEISPETEIMRHDVTTSLSDVRVPRELENANVAIPDHCYRKVENARRREYVDCPTCVPSLCNLGEAQIQTETKKVSVVEIQTPSAVTKETPMQTLSKCEFCHQQIQLPVEGAGVPGAHCFQQPSSQWSYPAVVQFVRGGGVPCCPGCKCGTDAAQTQQQQQQQQQQQPQESTQQKPEQKRTGWLTPKVKSNPSKTLTSETTQQVASKSDTSYGIVWNSYCSESEM</sequence>
<accession>A0A6J1PWM2</accession>
<keyword evidence="2" id="KW-0812">Transmembrane</keyword>
<dbReference type="GeneID" id="112455786"/>
<organism evidence="3 4">
    <name type="scientific">Temnothorax curvispinosus</name>
    <dbReference type="NCBI Taxonomy" id="300111"/>
    <lineage>
        <taxon>Eukaryota</taxon>
        <taxon>Metazoa</taxon>
        <taxon>Ecdysozoa</taxon>
        <taxon>Arthropoda</taxon>
        <taxon>Hexapoda</taxon>
        <taxon>Insecta</taxon>
        <taxon>Pterygota</taxon>
        <taxon>Neoptera</taxon>
        <taxon>Endopterygota</taxon>
        <taxon>Hymenoptera</taxon>
        <taxon>Apocrita</taxon>
        <taxon>Aculeata</taxon>
        <taxon>Formicoidea</taxon>
        <taxon>Formicidae</taxon>
        <taxon>Myrmicinae</taxon>
        <taxon>Temnothorax</taxon>
    </lineage>
</organism>
<reference evidence="4" key="1">
    <citation type="submission" date="2025-08" db="UniProtKB">
        <authorList>
            <consortium name="RefSeq"/>
        </authorList>
    </citation>
    <scope>IDENTIFICATION</scope>
    <source>
        <tissue evidence="4">Whole body</tissue>
    </source>
</reference>
<proteinExistence type="predicted"/>
<feature type="region of interest" description="Disordered" evidence="1">
    <location>
        <begin position="242"/>
        <end position="291"/>
    </location>
</feature>
<gene>
    <name evidence="4" type="primary">LOC112455786</name>
</gene>
<keyword evidence="3" id="KW-1185">Reference proteome</keyword>